<comment type="caution">
    <text evidence="2">The sequence shown here is derived from an EMBL/GenBank/DDBJ whole genome shotgun (WGS) entry which is preliminary data.</text>
</comment>
<evidence type="ECO:0008006" key="4">
    <source>
        <dbReference type="Google" id="ProtNLM"/>
    </source>
</evidence>
<feature type="region of interest" description="Disordered" evidence="1">
    <location>
        <begin position="72"/>
        <end position="116"/>
    </location>
</feature>
<feature type="region of interest" description="Disordered" evidence="1">
    <location>
        <begin position="1"/>
        <end position="54"/>
    </location>
</feature>
<evidence type="ECO:0000313" key="2">
    <source>
        <dbReference type="EMBL" id="CAG7731671.1"/>
    </source>
</evidence>
<name>A0A8J2KAI8_9HEXA</name>
<gene>
    <name evidence="2" type="ORF">AFUS01_LOCUS20247</name>
</gene>
<sequence>MTEFVIQSKRKTESRKNSAMYNNESFKINSPSYVDQNGNPIQFNHSNSSPKSRYPRIQDDVVRMSIDFEGFDSPVDNVATGNTTAPSPKKHLKTKSPSSSPQSLDYNSNKVSKQPSVGIPSKCVDFNTCSKNSSHDKKARFSPFAYVPENVIKTLSRLPRDAQSLESDENGNDLELEEDYFPDVNSLVENCESYMNWIHNQCEENFLRFVQTLESKYILPSEKFDREETIKWFNFEHVAKLGAICYFFIELNKFPEARVYVIKAREFISVCSQKGTLAPEYVASFDYVWDYLCLYGSIKEWQFTGVMDLFPEMNLLSLTLNFNGLNSSVRAGVFCVKAYFLELQKTQVDVQIDALRQAITCEPQYFEWFLCLQEALRYQRVKLQDCHHVYPWDAEIQAICTAGQLSPDNPRCLIAGIHLLAEITKSQLAEPRWTVIRFGDINFHGLLDVKNFMKEQGEIVMKIAPKSVRINTTLSQIYTCILPYGHRDYRLARECLERCLKAHPDSCKANHRMADYYLNVDTNYRRAEMYYELALTANEKNFISLTAMIQIMIRNAEHRRDEIFTLIDTQLKAPFWDSKQLGTLNFFKGLAYMATLRTREATKAFMAALVSNEKSLAFQDLPSLHRRYGWPGWPSTSRLNFENIRGELLKEKLKSDCTRKKMINEILRLVNEADSNDKRFRASKQNWRR</sequence>
<reference evidence="2" key="1">
    <citation type="submission" date="2021-06" db="EMBL/GenBank/DDBJ databases">
        <authorList>
            <person name="Hodson N. C."/>
            <person name="Mongue J. A."/>
            <person name="Jaron S. K."/>
        </authorList>
    </citation>
    <scope>NUCLEOTIDE SEQUENCE</scope>
</reference>
<dbReference type="EMBL" id="CAJVCH010217347">
    <property type="protein sequence ID" value="CAG7731671.1"/>
    <property type="molecule type" value="Genomic_DNA"/>
</dbReference>
<evidence type="ECO:0000256" key="1">
    <source>
        <dbReference type="SAM" id="MobiDB-lite"/>
    </source>
</evidence>
<accession>A0A8J2KAI8</accession>
<evidence type="ECO:0000313" key="3">
    <source>
        <dbReference type="Proteomes" id="UP000708208"/>
    </source>
</evidence>
<feature type="compositionally biased region" description="Polar residues" evidence="1">
    <location>
        <begin position="17"/>
        <end position="51"/>
    </location>
</feature>
<dbReference type="AlphaFoldDB" id="A0A8J2KAI8"/>
<proteinExistence type="predicted"/>
<keyword evidence="3" id="KW-1185">Reference proteome</keyword>
<dbReference type="Proteomes" id="UP000708208">
    <property type="component" value="Unassembled WGS sequence"/>
</dbReference>
<protein>
    <recommendedName>
        <fullName evidence="4">Tetratricopeptide repeat protein</fullName>
    </recommendedName>
</protein>
<organism evidence="2 3">
    <name type="scientific">Allacma fusca</name>
    <dbReference type="NCBI Taxonomy" id="39272"/>
    <lineage>
        <taxon>Eukaryota</taxon>
        <taxon>Metazoa</taxon>
        <taxon>Ecdysozoa</taxon>
        <taxon>Arthropoda</taxon>
        <taxon>Hexapoda</taxon>
        <taxon>Collembola</taxon>
        <taxon>Symphypleona</taxon>
        <taxon>Sminthuridae</taxon>
        <taxon>Allacma</taxon>
    </lineage>
</organism>
<feature type="compositionally biased region" description="Polar residues" evidence="1">
    <location>
        <begin position="95"/>
        <end position="115"/>
    </location>
</feature>